<name>A0A6G1KD71_9PLEO</name>
<dbReference type="AlphaFoldDB" id="A0A6G1KD71"/>
<accession>A0A6G1KD71</accession>
<feature type="compositionally biased region" description="Basic and acidic residues" evidence="1">
    <location>
        <begin position="373"/>
        <end position="385"/>
    </location>
</feature>
<keyword evidence="4" id="KW-1185">Reference proteome</keyword>
<evidence type="ECO:0000256" key="1">
    <source>
        <dbReference type="SAM" id="MobiDB-lite"/>
    </source>
</evidence>
<feature type="signal peptide" evidence="2">
    <location>
        <begin position="1"/>
        <end position="17"/>
    </location>
</feature>
<feature type="compositionally biased region" description="Polar residues" evidence="1">
    <location>
        <begin position="234"/>
        <end position="248"/>
    </location>
</feature>
<sequence>MSKFIFVALLASSFSNGEVIRRQAGDIAGTTNSTSEYVFVTVTDYITVPASVPATSSDVQPSSLAPIDSSNSVDIPEVSSTMVVPSSADPPSSMAPCQTSPNGFSYPPRRVVRPPIMMPAKQSTTAIVVQPVYLTIPPSSLDVEANSGQGMTNSFRHHGQAIPRKLRRSNPNIHGPGNLIRKVDCGSINNTPNIQGPVHAPIRARYLKDGCTTTSTIKVVETSSRKSSLTSSKATNSPKPSSTSQAVATSKVEIKVPNTPVVTYTLLVTDSPKPSSTSQAVATSKVDVPSEPVVTYTLLVTDSPTLSSTSQAVATSKVDVPNTSAVTHTPATTSMSKTTSKPAVVMKVISKGAHCPYPYPREHCGKPITTFETKTKTKKEEEKPKSTSKAWCPYPNQEC</sequence>
<organism evidence="3 4">
    <name type="scientific">Pleomassaria siparia CBS 279.74</name>
    <dbReference type="NCBI Taxonomy" id="1314801"/>
    <lineage>
        <taxon>Eukaryota</taxon>
        <taxon>Fungi</taxon>
        <taxon>Dikarya</taxon>
        <taxon>Ascomycota</taxon>
        <taxon>Pezizomycotina</taxon>
        <taxon>Dothideomycetes</taxon>
        <taxon>Pleosporomycetidae</taxon>
        <taxon>Pleosporales</taxon>
        <taxon>Pleomassariaceae</taxon>
        <taxon>Pleomassaria</taxon>
    </lineage>
</organism>
<evidence type="ECO:0000313" key="3">
    <source>
        <dbReference type="EMBL" id="KAF2710422.1"/>
    </source>
</evidence>
<reference evidence="3" key="1">
    <citation type="journal article" date="2020" name="Stud. Mycol.">
        <title>101 Dothideomycetes genomes: a test case for predicting lifestyles and emergence of pathogens.</title>
        <authorList>
            <person name="Haridas S."/>
            <person name="Albert R."/>
            <person name="Binder M."/>
            <person name="Bloem J."/>
            <person name="Labutti K."/>
            <person name="Salamov A."/>
            <person name="Andreopoulos B."/>
            <person name="Baker S."/>
            <person name="Barry K."/>
            <person name="Bills G."/>
            <person name="Bluhm B."/>
            <person name="Cannon C."/>
            <person name="Castanera R."/>
            <person name="Culley D."/>
            <person name="Daum C."/>
            <person name="Ezra D."/>
            <person name="Gonzalez J."/>
            <person name="Henrissat B."/>
            <person name="Kuo A."/>
            <person name="Liang C."/>
            <person name="Lipzen A."/>
            <person name="Lutzoni F."/>
            <person name="Magnuson J."/>
            <person name="Mondo S."/>
            <person name="Nolan M."/>
            <person name="Ohm R."/>
            <person name="Pangilinan J."/>
            <person name="Park H.-J."/>
            <person name="Ramirez L."/>
            <person name="Alfaro M."/>
            <person name="Sun H."/>
            <person name="Tritt A."/>
            <person name="Yoshinaga Y."/>
            <person name="Zwiers L.-H."/>
            <person name="Turgeon B."/>
            <person name="Goodwin S."/>
            <person name="Spatafora J."/>
            <person name="Crous P."/>
            <person name="Grigoriev I."/>
        </authorList>
    </citation>
    <scope>NUCLEOTIDE SEQUENCE</scope>
    <source>
        <strain evidence="3">CBS 279.74</strain>
    </source>
</reference>
<feature type="chain" id="PRO_5026220795" evidence="2">
    <location>
        <begin position="18"/>
        <end position="399"/>
    </location>
</feature>
<gene>
    <name evidence="3" type="ORF">K504DRAFT_490547</name>
</gene>
<feature type="compositionally biased region" description="Low complexity" evidence="1">
    <location>
        <begin position="82"/>
        <end position="96"/>
    </location>
</feature>
<dbReference type="EMBL" id="MU005769">
    <property type="protein sequence ID" value="KAF2710422.1"/>
    <property type="molecule type" value="Genomic_DNA"/>
</dbReference>
<protein>
    <submittedName>
        <fullName evidence="3">Uncharacterized protein</fullName>
    </submittedName>
</protein>
<evidence type="ECO:0000313" key="4">
    <source>
        <dbReference type="Proteomes" id="UP000799428"/>
    </source>
</evidence>
<evidence type="ECO:0000256" key="2">
    <source>
        <dbReference type="SAM" id="SignalP"/>
    </source>
</evidence>
<keyword evidence="2" id="KW-0732">Signal</keyword>
<feature type="region of interest" description="Disordered" evidence="1">
    <location>
        <begin position="79"/>
        <end position="107"/>
    </location>
</feature>
<proteinExistence type="predicted"/>
<feature type="region of interest" description="Disordered" evidence="1">
    <location>
        <begin position="371"/>
        <end position="399"/>
    </location>
</feature>
<feature type="region of interest" description="Disordered" evidence="1">
    <location>
        <begin position="221"/>
        <end position="249"/>
    </location>
</feature>
<dbReference type="Proteomes" id="UP000799428">
    <property type="component" value="Unassembled WGS sequence"/>
</dbReference>